<name>A0A1E7F8Z7_9STRA</name>
<keyword evidence="1" id="KW-0175">Coiled coil</keyword>
<dbReference type="AlphaFoldDB" id="A0A1E7F8Z7"/>
<gene>
    <name evidence="3" type="ORF">FRACYDRAFT_262021</name>
</gene>
<feature type="compositionally biased region" description="Low complexity" evidence="2">
    <location>
        <begin position="27"/>
        <end position="42"/>
    </location>
</feature>
<dbReference type="Proteomes" id="UP000095751">
    <property type="component" value="Unassembled WGS sequence"/>
</dbReference>
<evidence type="ECO:0000313" key="3">
    <source>
        <dbReference type="EMBL" id="OEU14604.1"/>
    </source>
</evidence>
<feature type="compositionally biased region" description="Acidic residues" evidence="2">
    <location>
        <begin position="274"/>
        <end position="283"/>
    </location>
</feature>
<dbReference type="KEGG" id="fcy:FRACYDRAFT_262021"/>
<dbReference type="InParanoid" id="A0A1E7F8Z7"/>
<evidence type="ECO:0000313" key="4">
    <source>
        <dbReference type="Proteomes" id="UP000095751"/>
    </source>
</evidence>
<proteinExistence type="predicted"/>
<accession>A0A1E7F8Z7</accession>
<dbReference type="EMBL" id="KV784360">
    <property type="protein sequence ID" value="OEU14604.1"/>
    <property type="molecule type" value="Genomic_DNA"/>
</dbReference>
<evidence type="ECO:0000256" key="1">
    <source>
        <dbReference type="SAM" id="Coils"/>
    </source>
</evidence>
<reference evidence="3 4" key="1">
    <citation type="submission" date="2016-09" db="EMBL/GenBank/DDBJ databases">
        <title>Extensive genetic diversity and differential bi-allelic expression allows diatom success in the polar Southern Ocean.</title>
        <authorList>
            <consortium name="DOE Joint Genome Institute"/>
            <person name="Mock T."/>
            <person name="Otillar R.P."/>
            <person name="Strauss J."/>
            <person name="Dupont C."/>
            <person name="Frickenhaus S."/>
            <person name="Maumus F."/>
            <person name="Mcmullan M."/>
            <person name="Sanges R."/>
            <person name="Schmutz J."/>
            <person name="Toseland A."/>
            <person name="Valas R."/>
            <person name="Veluchamy A."/>
            <person name="Ward B.J."/>
            <person name="Allen A."/>
            <person name="Barry K."/>
            <person name="Falciatore A."/>
            <person name="Ferrante M."/>
            <person name="Fortunato A.E."/>
            <person name="Gloeckner G."/>
            <person name="Gruber A."/>
            <person name="Hipkin R."/>
            <person name="Janech M."/>
            <person name="Kroth P."/>
            <person name="Leese F."/>
            <person name="Lindquist E."/>
            <person name="Lyon B.R."/>
            <person name="Martin J."/>
            <person name="Mayer C."/>
            <person name="Parker M."/>
            <person name="Quesneville H."/>
            <person name="Raymond J."/>
            <person name="Uhlig C."/>
            <person name="Valentin K.U."/>
            <person name="Worden A.Z."/>
            <person name="Armbrust E.V."/>
            <person name="Bowler C."/>
            <person name="Green B."/>
            <person name="Moulton V."/>
            <person name="Van Oosterhout C."/>
            <person name="Grigoriev I."/>
        </authorList>
    </citation>
    <scope>NUCLEOTIDE SEQUENCE [LARGE SCALE GENOMIC DNA]</scope>
    <source>
        <strain evidence="3 4">CCMP1102</strain>
    </source>
</reference>
<protein>
    <submittedName>
        <fullName evidence="3">Uncharacterized protein</fullName>
    </submittedName>
</protein>
<keyword evidence="4" id="KW-1185">Reference proteome</keyword>
<evidence type="ECO:0000256" key="2">
    <source>
        <dbReference type="SAM" id="MobiDB-lite"/>
    </source>
</evidence>
<feature type="coiled-coil region" evidence="1">
    <location>
        <begin position="132"/>
        <end position="166"/>
    </location>
</feature>
<organism evidence="3 4">
    <name type="scientific">Fragilariopsis cylindrus CCMP1102</name>
    <dbReference type="NCBI Taxonomy" id="635003"/>
    <lineage>
        <taxon>Eukaryota</taxon>
        <taxon>Sar</taxon>
        <taxon>Stramenopiles</taxon>
        <taxon>Ochrophyta</taxon>
        <taxon>Bacillariophyta</taxon>
        <taxon>Bacillariophyceae</taxon>
        <taxon>Bacillariophycidae</taxon>
        <taxon>Bacillariales</taxon>
        <taxon>Bacillariaceae</taxon>
        <taxon>Fragilariopsis</taxon>
    </lineage>
</organism>
<sequence length="335" mass="38961">MVNQLWSALTSPLNSLVGIQEDDGNHNDNNNNTSKNGNSKNSQQDADLKRYRKRYQALQEEVDEVNEEATKTRKQLWEAQDSLKETSDKVRALENHLNEILELREKDLDTINTLKVANSECLENESRAKEAMEIFKKVYKRAQLKIKEDEEEIAILREQRDMAIRQKNSKGGCNSGHGGGEIVTANESALDHIKMVSDNKEKRLKNMLFQAEREVEIWKGKHKVAAKRVKNSREQILAMEDPTQAASHMEKQRVQIEQLESQLSSFEEKREREEQEQEEEQQYEEYRDESNRYRNDVMDYSVVDRGFCDEDLDDGLTKNLMGRIQNLSSVFPSFN</sequence>
<feature type="region of interest" description="Disordered" evidence="2">
    <location>
        <begin position="17"/>
        <end position="47"/>
    </location>
</feature>
<dbReference type="OrthoDB" id="10493503at2759"/>
<feature type="region of interest" description="Disordered" evidence="2">
    <location>
        <begin position="263"/>
        <end position="289"/>
    </location>
</feature>